<dbReference type="EMBL" id="SGUG01000052">
    <property type="protein sequence ID" value="MDG0865100.1"/>
    <property type="molecule type" value="Genomic_DNA"/>
</dbReference>
<proteinExistence type="predicted"/>
<reference evidence="1" key="1">
    <citation type="submission" date="2019-02" db="EMBL/GenBank/DDBJ databases">
        <title>Draft genome of the type strain Pelomonas aquatica CCUG 52575T.</title>
        <authorList>
            <person name="Gomila M."/>
            <person name="Lalucat J."/>
        </authorList>
    </citation>
    <scope>NUCLEOTIDE SEQUENCE</scope>
    <source>
        <strain evidence="1">CCUG 52575</strain>
    </source>
</reference>
<dbReference type="Gene3D" id="1.20.1290.10">
    <property type="entry name" value="AhpD-like"/>
    <property type="match status" value="1"/>
</dbReference>
<evidence type="ECO:0000313" key="2">
    <source>
        <dbReference type="Proteomes" id="UP001152766"/>
    </source>
</evidence>
<dbReference type="PANTHER" id="PTHR34846:SF5">
    <property type="entry name" value="CARBOXYMUCONOLACTONE DECARBOXYLASE-LIKE DOMAIN-CONTAINING PROTEIN"/>
    <property type="match status" value="1"/>
</dbReference>
<dbReference type="InterPro" id="IPR029032">
    <property type="entry name" value="AhpD-like"/>
</dbReference>
<accession>A0A9X4LK68</accession>
<keyword evidence="2" id="KW-1185">Reference proteome</keyword>
<protein>
    <submittedName>
        <fullName evidence="1">Carboxymuconolactone decarboxylase family protein</fullName>
    </submittedName>
</protein>
<comment type="caution">
    <text evidence="1">The sequence shown here is derived from an EMBL/GenBank/DDBJ whole genome shotgun (WGS) entry which is preliminary data.</text>
</comment>
<dbReference type="SUPFAM" id="SSF69118">
    <property type="entry name" value="AhpD-like"/>
    <property type="match status" value="1"/>
</dbReference>
<organism evidence="1 2">
    <name type="scientific">Pelomonas aquatica</name>
    <dbReference type="NCBI Taxonomy" id="431058"/>
    <lineage>
        <taxon>Bacteria</taxon>
        <taxon>Pseudomonadati</taxon>
        <taxon>Pseudomonadota</taxon>
        <taxon>Betaproteobacteria</taxon>
        <taxon>Burkholderiales</taxon>
        <taxon>Sphaerotilaceae</taxon>
        <taxon>Roseateles</taxon>
    </lineage>
</organism>
<sequence>MNDPTTAAPRIAPRTLPLPPELAERMARLLPPGVAPPQIFLTVARHGELFMEMVDSGFLGPTGLADRRRLPPLLREALVLRTCTMARCDYEFNLHEQTISRRMGLSSAQIEDLRRPAPDPVLWTPALIAALRLVDGLVTRIAVDDATWAALREHFDEPALIEMTQLVGHYTGVAMLAALARPAWDRYR</sequence>
<dbReference type="PANTHER" id="PTHR34846">
    <property type="entry name" value="4-CARBOXYMUCONOLACTONE DECARBOXYLASE FAMILY PROTEIN (AFU_ORTHOLOGUE AFUA_6G11590)"/>
    <property type="match status" value="1"/>
</dbReference>
<dbReference type="AlphaFoldDB" id="A0A9X4LK68"/>
<evidence type="ECO:0000313" key="1">
    <source>
        <dbReference type="EMBL" id="MDG0865100.1"/>
    </source>
</evidence>
<gene>
    <name evidence="1" type="ORF">EXJ73_21805</name>
</gene>
<name>A0A9X4LK68_9BURK</name>
<dbReference type="Proteomes" id="UP001152766">
    <property type="component" value="Unassembled WGS sequence"/>
</dbReference>
<dbReference type="RefSeq" id="WP_268153052.1">
    <property type="nucleotide sequence ID" value="NZ_JAPPUW010000019.1"/>
</dbReference>